<keyword evidence="2" id="KW-1185">Reference proteome</keyword>
<evidence type="ECO:0000313" key="2">
    <source>
        <dbReference type="Proteomes" id="UP000192907"/>
    </source>
</evidence>
<evidence type="ECO:0000313" key="1">
    <source>
        <dbReference type="EMBL" id="SMF71837.1"/>
    </source>
</evidence>
<reference evidence="2" key="1">
    <citation type="submission" date="2017-04" db="EMBL/GenBank/DDBJ databases">
        <authorList>
            <person name="Varghese N."/>
            <person name="Submissions S."/>
        </authorList>
    </citation>
    <scope>NUCLEOTIDE SEQUENCE [LARGE SCALE GENOMIC DNA]</scope>
    <source>
        <strain evidence="2">RKEM611</strain>
    </source>
</reference>
<dbReference type="AlphaFoldDB" id="A0A1Y6CT15"/>
<dbReference type="Proteomes" id="UP000192907">
    <property type="component" value="Unassembled WGS sequence"/>
</dbReference>
<name>A0A1Y6CT15_9BACT</name>
<sequence>MPLLGWGIDYIRPDSFGFELGCKLSKQSQRVTNEVYHSKSTTPASASYQERGLYSGLLKQLYEDVQLRLLLSAGLTWSEIAVSLSEKSFHEDDSGDGLGVYLASTLMGNFYRSFTISLRTEIRRSNHRLDHLGIDQPHYDGSILLGFHLAPPALQDLLN</sequence>
<proteinExistence type="predicted"/>
<protein>
    <submittedName>
        <fullName evidence="1">Uncharacterized protein</fullName>
    </submittedName>
</protein>
<gene>
    <name evidence="1" type="ORF">SAMN06296036_12693</name>
</gene>
<dbReference type="RefSeq" id="WP_132324169.1">
    <property type="nucleotide sequence ID" value="NZ_FWZT01000026.1"/>
</dbReference>
<organism evidence="1 2">
    <name type="scientific">Pseudobacteriovorax antillogorgiicola</name>
    <dbReference type="NCBI Taxonomy" id="1513793"/>
    <lineage>
        <taxon>Bacteria</taxon>
        <taxon>Pseudomonadati</taxon>
        <taxon>Bdellovibrionota</taxon>
        <taxon>Oligoflexia</taxon>
        <taxon>Oligoflexales</taxon>
        <taxon>Pseudobacteriovoracaceae</taxon>
        <taxon>Pseudobacteriovorax</taxon>
    </lineage>
</organism>
<accession>A0A1Y6CT15</accession>
<dbReference type="EMBL" id="FWZT01000026">
    <property type="protein sequence ID" value="SMF71837.1"/>
    <property type="molecule type" value="Genomic_DNA"/>
</dbReference>